<dbReference type="InterPro" id="IPR006901">
    <property type="entry name" value="TrmK"/>
</dbReference>
<dbReference type="GO" id="GO:0032259">
    <property type="term" value="P:methylation"/>
    <property type="evidence" value="ECO:0007669"/>
    <property type="project" value="UniProtKB-KW"/>
</dbReference>
<dbReference type="PIRSF" id="PIRSF018637">
    <property type="entry name" value="TrmK"/>
    <property type="match status" value="1"/>
</dbReference>
<evidence type="ECO:0000313" key="1">
    <source>
        <dbReference type="EMBL" id="XCI27711.1"/>
    </source>
</evidence>
<organism evidence="1">
    <name type="scientific">Proteinivorax hydrogeniformans</name>
    <dbReference type="NCBI Taxonomy" id="1826727"/>
    <lineage>
        <taxon>Bacteria</taxon>
        <taxon>Bacillati</taxon>
        <taxon>Bacillota</taxon>
        <taxon>Clostridia</taxon>
        <taxon>Eubacteriales</taxon>
        <taxon>Proteinivoracaceae</taxon>
        <taxon>Proteinivorax</taxon>
    </lineage>
</organism>
<protein>
    <submittedName>
        <fullName evidence="1">Class I SAM-dependent methyltransferase</fullName>
        <ecNumber evidence="1">2.1.1.-</ecNumber>
    </submittedName>
</protein>
<dbReference type="Gene3D" id="3.40.50.150">
    <property type="entry name" value="Vaccinia Virus protein VP39"/>
    <property type="match status" value="1"/>
</dbReference>
<dbReference type="AlphaFoldDB" id="A0AAU8HRE5"/>
<sequence length="232" mass="26185">MHLTARLKTVAKLAGQCEVLADIGTDHCHVPIYLLTRGEISKAVASDINEGPLQAAKDTVQRYGFLKEVSIRLGNGMESLKESDNVDAVVIAGMGGETICSILDNKPAFLDNSCRYILQPMTDVPLVRKWLCQHGHEVIDEDIAKEGNRYYKVLTAQKKPQVDGLTEVELEFGPKLLKKKHPLLKEYINKRRIKNKEVLSNIQKSANQKIKETKTVELIKERKLIEEVLKWL</sequence>
<dbReference type="Gene3D" id="1.10.287.1890">
    <property type="match status" value="1"/>
</dbReference>
<keyword evidence="1" id="KW-0489">Methyltransferase</keyword>
<dbReference type="SUPFAM" id="SSF53335">
    <property type="entry name" value="S-adenosyl-L-methionine-dependent methyltransferases"/>
    <property type="match status" value="1"/>
</dbReference>
<proteinExistence type="predicted"/>
<keyword evidence="1" id="KW-0808">Transferase</keyword>
<reference evidence="1" key="2">
    <citation type="submission" date="2024-06" db="EMBL/GenBank/DDBJ databases">
        <authorList>
            <person name="Petrova K.O."/>
            <person name="Toshchakov S.V."/>
            <person name="Boltjanskaja Y.V."/>
            <person name="Kevbrin V.V."/>
        </authorList>
    </citation>
    <scope>NUCLEOTIDE SEQUENCE</scope>
    <source>
        <strain evidence="1">Z-710</strain>
    </source>
</reference>
<dbReference type="PANTHER" id="PTHR38451">
    <property type="entry name" value="TRNA (ADENINE(22)-N(1))-METHYLTRANSFERASE"/>
    <property type="match status" value="1"/>
</dbReference>
<dbReference type="InterPro" id="IPR029063">
    <property type="entry name" value="SAM-dependent_MTases_sf"/>
</dbReference>
<gene>
    <name evidence="1" type="ORF">PRVXH_001624</name>
</gene>
<dbReference type="GO" id="GO:0160105">
    <property type="term" value="F:tRNA (adenine(22)-N1)-methyltransferase activity"/>
    <property type="evidence" value="ECO:0007669"/>
    <property type="project" value="InterPro"/>
</dbReference>
<dbReference type="RefSeq" id="WP_353892288.1">
    <property type="nucleotide sequence ID" value="NZ_CP159485.1"/>
</dbReference>
<dbReference type="EC" id="2.1.1.-" evidence="1"/>
<dbReference type="EMBL" id="CP159485">
    <property type="protein sequence ID" value="XCI27711.1"/>
    <property type="molecule type" value="Genomic_DNA"/>
</dbReference>
<dbReference type="PANTHER" id="PTHR38451:SF1">
    <property type="entry name" value="TRNA (ADENINE(22)-N(1))-METHYLTRANSFERASE"/>
    <property type="match status" value="1"/>
</dbReference>
<accession>A0AAU8HRE5</accession>
<dbReference type="Pfam" id="PF04816">
    <property type="entry name" value="TrmK"/>
    <property type="match status" value="1"/>
</dbReference>
<reference evidence="1" key="1">
    <citation type="journal article" date="2018" name="Antonie Van Leeuwenhoek">
        <title>Proteinivorax hydrogeniformans sp. nov., an anaerobic, haloalkaliphilic bacterium fermenting proteinaceous compounds with high hydrogen production.</title>
        <authorList>
            <person name="Boltyanskaya Y."/>
            <person name="Detkova E."/>
            <person name="Pimenov N."/>
            <person name="Kevbrin V."/>
        </authorList>
    </citation>
    <scope>NUCLEOTIDE SEQUENCE</scope>
    <source>
        <strain evidence="1">Z-710</strain>
    </source>
</reference>
<name>A0AAU8HRE5_9FIRM</name>